<dbReference type="InterPro" id="IPR009006">
    <property type="entry name" value="Ala_racemase/Decarboxylase_C"/>
</dbReference>
<sequence length="422" mass="45655">MNHFHYIDGVLHAENVAIPEIAKAVGTPFYCYSTATLERHYRVFSEAFGDVDAMVCYAMKANSNQAVLKTLGRLGAGVDVVSGGELRRALAAGIPANRIMFSGVGKTPAEMDLALEAGIYCFNVESEPELEILNLRALKLGRKAHVSFRINPDVDARTHAKISTGKKENKFGISYERARAVYAHAATLDGITVSGIDMHIGSQITELQPFEDAFRLLRELVETLRGDGHRIDHVDIGGGLGIPYKDDNNPPPLPDAYAGIVKAQLKSLNCRIVTEPGRLIVGNAGILVTEVLYVKDAGDKTFVIVDGAMNDLIRPTLYEAYHGIRPVIMPSDETPRIKADVVGPVCETGDYLALDRDLARPKAGDLFAVGSAGAYGAVQAGTYNSRLLVPEVLVRGSEFHVVRPRGSYEDLIGLDSVPAWLG</sequence>
<dbReference type="GO" id="GO:0030170">
    <property type="term" value="F:pyridoxal phosphate binding"/>
    <property type="evidence" value="ECO:0007669"/>
    <property type="project" value="UniProtKB-UniRule"/>
</dbReference>
<dbReference type="GO" id="GO:0008836">
    <property type="term" value="F:diaminopimelate decarboxylase activity"/>
    <property type="evidence" value="ECO:0007669"/>
    <property type="project" value="UniProtKB-UniRule"/>
</dbReference>
<feature type="domain" description="Orn/DAP/Arg decarboxylase 2 C-terminal" evidence="9">
    <location>
        <begin position="29"/>
        <end position="373"/>
    </location>
</feature>
<dbReference type="PANTHER" id="PTHR43727">
    <property type="entry name" value="DIAMINOPIMELATE DECARBOXYLASE"/>
    <property type="match status" value="1"/>
</dbReference>
<dbReference type="PRINTS" id="PR01181">
    <property type="entry name" value="DAPDCRBXLASE"/>
</dbReference>
<feature type="binding site" evidence="5">
    <location>
        <position position="347"/>
    </location>
    <ligand>
        <name>substrate</name>
    </ligand>
</feature>
<dbReference type="RefSeq" id="WP_143127160.1">
    <property type="nucleotide sequence ID" value="NZ_VJMG01000069.1"/>
</dbReference>
<dbReference type="PROSITE" id="PS00879">
    <property type="entry name" value="ODR_DC_2_2"/>
    <property type="match status" value="1"/>
</dbReference>
<dbReference type="PRINTS" id="PR01179">
    <property type="entry name" value="ODADCRBXLASE"/>
</dbReference>
<feature type="binding site" evidence="5">
    <location>
        <position position="375"/>
    </location>
    <ligand>
        <name>pyridoxal 5'-phosphate</name>
        <dbReference type="ChEBI" id="CHEBI:597326"/>
    </ligand>
</feature>
<keyword evidence="5 8" id="KW-0457">Lysine biosynthesis</keyword>
<dbReference type="InterPro" id="IPR002986">
    <property type="entry name" value="DAP_deCOOHase_LysA"/>
</dbReference>
<evidence type="ECO:0000256" key="1">
    <source>
        <dbReference type="ARBA" id="ARBA00001933"/>
    </source>
</evidence>
<feature type="binding site" evidence="5">
    <location>
        <position position="239"/>
    </location>
    <ligand>
        <name>pyridoxal 5'-phosphate</name>
        <dbReference type="ChEBI" id="CHEBI:597326"/>
    </ligand>
</feature>
<keyword evidence="2 5" id="KW-0210">Decarboxylase</keyword>
<comment type="catalytic activity">
    <reaction evidence="5 8">
        <text>meso-2,6-diaminopimelate + H(+) = L-lysine + CO2</text>
        <dbReference type="Rhea" id="RHEA:15101"/>
        <dbReference type="ChEBI" id="CHEBI:15378"/>
        <dbReference type="ChEBI" id="CHEBI:16526"/>
        <dbReference type="ChEBI" id="CHEBI:32551"/>
        <dbReference type="ChEBI" id="CHEBI:57791"/>
        <dbReference type="EC" id="4.1.1.20"/>
    </reaction>
</comment>
<dbReference type="FunFam" id="3.20.20.10:FF:000003">
    <property type="entry name" value="Diaminopimelate decarboxylase"/>
    <property type="match status" value="1"/>
</dbReference>
<evidence type="ECO:0000256" key="3">
    <source>
        <dbReference type="ARBA" id="ARBA00022898"/>
    </source>
</evidence>
<keyword evidence="4 5" id="KW-0456">Lyase</keyword>
<comment type="caution">
    <text evidence="11">The sequence shown here is derived from an EMBL/GenBank/DDBJ whole genome shotgun (WGS) entry which is preliminary data.</text>
</comment>
<dbReference type="InterPro" id="IPR022643">
    <property type="entry name" value="De-COase2_C"/>
</dbReference>
<dbReference type="HAMAP" id="MF_02120">
    <property type="entry name" value="LysA"/>
    <property type="match status" value="1"/>
</dbReference>
<evidence type="ECO:0000256" key="8">
    <source>
        <dbReference type="RuleBase" id="RU003738"/>
    </source>
</evidence>
<dbReference type="InterPro" id="IPR022644">
    <property type="entry name" value="De-COase2_N"/>
</dbReference>
<dbReference type="UniPathway" id="UPA00034">
    <property type="reaction ID" value="UER00027"/>
</dbReference>
<accession>A0A549SZW0</accession>
<dbReference type="EMBL" id="VJMG01000069">
    <property type="protein sequence ID" value="TRL35146.1"/>
    <property type="molecule type" value="Genomic_DNA"/>
</dbReference>
<keyword evidence="5" id="KW-0028">Amino-acid biosynthesis</keyword>
<dbReference type="InterPro" id="IPR022657">
    <property type="entry name" value="De-COase2_CS"/>
</dbReference>
<dbReference type="Gene3D" id="3.20.20.10">
    <property type="entry name" value="Alanine racemase"/>
    <property type="match status" value="1"/>
</dbReference>
<feature type="modified residue" description="N6-(pyridoxal phosphate)lysine" evidence="5 7">
    <location>
        <position position="60"/>
    </location>
</feature>
<feature type="binding site" evidence="5">
    <location>
        <begin position="275"/>
        <end position="278"/>
    </location>
    <ligand>
        <name>pyridoxal 5'-phosphate</name>
        <dbReference type="ChEBI" id="CHEBI:597326"/>
    </ligand>
</feature>
<dbReference type="PANTHER" id="PTHR43727:SF2">
    <property type="entry name" value="GROUP IV DECARBOXYLASE"/>
    <property type="match status" value="1"/>
</dbReference>
<dbReference type="EC" id="4.1.1.20" evidence="5 6"/>
<feature type="binding site" evidence="5">
    <location>
        <position position="318"/>
    </location>
    <ligand>
        <name>substrate</name>
    </ligand>
</feature>
<organism evidence="11 12">
    <name type="scientific">Rhizobium straminoryzae</name>
    <dbReference type="NCBI Taxonomy" id="1387186"/>
    <lineage>
        <taxon>Bacteria</taxon>
        <taxon>Pseudomonadati</taxon>
        <taxon>Pseudomonadota</taxon>
        <taxon>Alphaproteobacteria</taxon>
        <taxon>Hyphomicrobiales</taxon>
        <taxon>Rhizobiaceae</taxon>
        <taxon>Rhizobium/Agrobacterium group</taxon>
        <taxon>Rhizobium</taxon>
    </lineage>
</organism>
<dbReference type="Pfam" id="PF02784">
    <property type="entry name" value="Orn_Arg_deC_N"/>
    <property type="match status" value="1"/>
</dbReference>
<dbReference type="InterPro" id="IPR029066">
    <property type="entry name" value="PLP-binding_barrel"/>
</dbReference>
<evidence type="ECO:0000256" key="6">
    <source>
        <dbReference type="NCBIfam" id="TIGR01048"/>
    </source>
</evidence>
<dbReference type="Gene3D" id="2.40.37.10">
    <property type="entry name" value="Lyase, Ornithine Decarboxylase, Chain A, domain 1"/>
    <property type="match status" value="1"/>
</dbReference>
<proteinExistence type="inferred from homology"/>
<comment type="cofactor">
    <cofactor evidence="1 5 7 8">
        <name>pyridoxal 5'-phosphate</name>
        <dbReference type="ChEBI" id="CHEBI:597326"/>
    </cofactor>
</comment>
<dbReference type="GO" id="GO:0009089">
    <property type="term" value="P:lysine biosynthetic process via diaminopimelate"/>
    <property type="evidence" value="ECO:0007669"/>
    <property type="project" value="UniProtKB-UniRule"/>
</dbReference>
<feature type="binding site" evidence="5">
    <location>
        <position position="314"/>
    </location>
    <ligand>
        <name>substrate</name>
    </ligand>
</feature>
<dbReference type="SUPFAM" id="SSF51419">
    <property type="entry name" value="PLP-binding barrel"/>
    <property type="match status" value="1"/>
</dbReference>
<evidence type="ECO:0000313" key="12">
    <source>
        <dbReference type="Proteomes" id="UP000316801"/>
    </source>
</evidence>
<dbReference type="InterPro" id="IPR000183">
    <property type="entry name" value="Orn/DAP/Arg_de-COase"/>
</dbReference>
<keyword evidence="3 5" id="KW-0663">Pyridoxal phosphate</keyword>
<reference evidence="11 12" key="1">
    <citation type="submission" date="2019-07" db="EMBL/GenBank/DDBJ databases">
        <title>Ln-dependent methylotrophs.</title>
        <authorList>
            <person name="Tani A."/>
        </authorList>
    </citation>
    <scope>NUCLEOTIDE SEQUENCE [LARGE SCALE GENOMIC DNA]</scope>
    <source>
        <strain evidence="11 12">SM12</strain>
    </source>
</reference>
<name>A0A549SZW0_9HYPH</name>
<feature type="active site" description="Proton donor" evidence="7">
    <location>
        <position position="346"/>
    </location>
</feature>
<dbReference type="CDD" id="cd06828">
    <property type="entry name" value="PLPDE_III_DapDC"/>
    <property type="match status" value="1"/>
</dbReference>
<feature type="binding site" evidence="5">
    <location>
        <position position="278"/>
    </location>
    <ligand>
        <name>substrate</name>
    </ligand>
</feature>
<feature type="binding site" evidence="5">
    <location>
        <position position="375"/>
    </location>
    <ligand>
        <name>substrate</name>
    </ligand>
</feature>
<evidence type="ECO:0000259" key="10">
    <source>
        <dbReference type="Pfam" id="PF02784"/>
    </source>
</evidence>
<feature type="domain" description="Orn/DAP/Arg decarboxylase 2 N-terminal" evidence="10">
    <location>
        <begin position="35"/>
        <end position="281"/>
    </location>
</feature>
<evidence type="ECO:0000313" key="11">
    <source>
        <dbReference type="EMBL" id="TRL35146.1"/>
    </source>
</evidence>
<dbReference type="NCBIfam" id="TIGR01048">
    <property type="entry name" value="lysA"/>
    <property type="match status" value="1"/>
</dbReference>
<dbReference type="AlphaFoldDB" id="A0A549SZW0"/>
<dbReference type="SUPFAM" id="SSF50621">
    <property type="entry name" value="Alanine racemase C-terminal domain-like"/>
    <property type="match status" value="1"/>
</dbReference>
<evidence type="ECO:0000256" key="4">
    <source>
        <dbReference type="ARBA" id="ARBA00023239"/>
    </source>
</evidence>
<comment type="function">
    <text evidence="5">Specifically catalyzes the decarboxylation of meso-diaminopimelate (meso-DAP) to L-lysine.</text>
</comment>
<dbReference type="InterPro" id="IPR022653">
    <property type="entry name" value="De-COase2_pyr-phos_BS"/>
</dbReference>
<gene>
    <name evidence="5 11" type="primary">lysA</name>
    <name evidence="11" type="ORF">FNA46_20960</name>
</gene>
<comment type="similarity">
    <text evidence="5">Belongs to the Orn/Lys/Arg decarboxylase class-II family. LysA subfamily.</text>
</comment>
<evidence type="ECO:0000256" key="7">
    <source>
        <dbReference type="PIRSR" id="PIRSR600183-50"/>
    </source>
</evidence>
<dbReference type="Pfam" id="PF00278">
    <property type="entry name" value="Orn_DAP_Arg_deC"/>
    <property type="match status" value="1"/>
</dbReference>
<evidence type="ECO:0000256" key="5">
    <source>
        <dbReference type="HAMAP-Rule" id="MF_02120"/>
    </source>
</evidence>
<evidence type="ECO:0000259" key="9">
    <source>
        <dbReference type="Pfam" id="PF00278"/>
    </source>
</evidence>
<comment type="subunit">
    <text evidence="5">Homodimer.</text>
</comment>
<dbReference type="Proteomes" id="UP000316801">
    <property type="component" value="Unassembled WGS sequence"/>
</dbReference>
<protein>
    <recommendedName>
        <fullName evidence="5 6">Diaminopimelate decarboxylase</fullName>
        <shortName evidence="5">DAP decarboxylase</shortName>
        <shortName evidence="5">DAPDC</shortName>
        <ecNumber evidence="5 6">4.1.1.20</ecNumber>
    </recommendedName>
</protein>
<evidence type="ECO:0000256" key="2">
    <source>
        <dbReference type="ARBA" id="ARBA00022793"/>
    </source>
</evidence>
<dbReference type="PROSITE" id="PS00878">
    <property type="entry name" value="ODR_DC_2_1"/>
    <property type="match status" value="1"/>
</dbReference>
<keyword evidence="12" id="KW-1185">Reference proteome</keyword>
<comment type="pathway">
    <text evidence="5 8">Amino-acid biosynthesis; L-lysine biosynthesis via DAP pathway; L-lysine from DL-2,6-diaminopimelate: step 1/1.</text>
</comment>